<comment type="caution">
    <text evidence="2">The sequence shown here is derived from an EMBL/GenBank/DDBJ whole genome shotgun (WGS) entry which is preliminary data.</text>
</comment>
<keyword evidence="3" id="KW-1185">Reference proteome</keyword>
<dbReference type="EMBL" id="JALLPJ020000204">
    <property type="protein sequence ID" value="KAL3798779.1"/>
    <property type="molecule type" value="Genomic_DNA"/>
</dbReference>
<name>A0ABD3QG80_9STRA</name>
<proteinExistence type="predicted"/>
<evidence type="ECO:0000256" key="1">
    <source>
        <dbReference type="SAM" id="MobiDB-lite"/>
    </source>
</evidence>
<dbReference type="AlphaFoldDB" id="A0ABD3QG80"/>
<protein>
    <submittedName>
        <fullName evidence="2">Uncharacterized protein</fullName>
    </submittedName>
</protein>
<feature type="compositionally biased region" description="Low complexity" evidence="1">
    <location>
        <begin position="51"/>
        <end position="65"/>
    </location>
</feature>
<sequence>MLGTCLSPESTKYDRPLLNQLGLNNKRENVPLSSSDHLSSDHGNSSEKVVKSSPPSKKAKIPVSSGMQSCKEPTRSTYVSDDGHMQELINKVTLVVANVIRFGNSWTLDDTQLQHITNPSANHVCTNVSHHHQRGILLSNFAQGNSRHDDNIFKSSIAQAVQHFAAEVWVPHLLSSKSRMGCISPRTDRVIISTLLAIQEMLHETTIKHFPSLQEVHEWVGATIHASIKCLSSASNISLDMYWEALEGYNLKRSDFKLALMEADGRSVGVQPDGTKVSQVENAVHKASFNYARTSHPLVGNTKNCNDSTSHRATVNDLSSLPSPNACATLLVKSHSTASSDKGKSPK</sequence>
<feature type="region of interest" description="Disordered" evidence="1">
    <location>
        <begin position="1"/>
        <end position="78"/>
    </location>
</feature>
<evidence type="ECO:0000313" key="3">
    <source>
        <dbReference type="Proteomes" id="UP001530400"/>
    </source>
</evidence>
<accession>A0ABD3QG80</accession>
<feature type="compositionally biased region" description="Basic and acidic residues" evidence="1">
    <location>
        <begin position="38"/>
        <end position="50"/>
    </location>
</feature>
<organism evidence="2 3">
    <name type="scientific">Cyclotella atomus</name>
    <dbReference type="NCBI Taxonomy" id="382360"/>
    <lineage>
        <taxon>Eukaryota</taxon>
        <taxon>Sar</taxon>
        <taxon>Stramenopiles</taxon>
        <taxon>Ochrophyta</taxon>
        <taxon>Bacillariophyta</taxon>
        <taxon>Coscinodiscophyceae</taxon>
        <taxon>Thalassiosirophycidae</taxon>
        <taxon>Stephanodiscales</taxon>
        <taxon>Stephanodiscaceae</taxon>
        <taxon>Cyclotella</taxon>
    </lineage>
</organism>
<evidence type="ECO:0000313" key="2">
    <source>
        <dbReference type="EMBL" id="KAL3798779.1"/>
    </source>
</evidence>
<gene>
    <name evidence="2" type="ORF">ACHAWO_012023</name>
</gene>
<reference evidence="2 3" key="1">
    <citation type="submission" date="2024-10" db="EMBL/GenBank/DDBJ databases">
        <title>Updated reference genomes for cyclostephanoid diatoms.</title>
        <authorList>
            <person name="Roberts W.R."/>
            <person name="Alverson A.J."/>
        </authorList>
    </citation>
    <scope>NUCLEOTIDE SEQUENCE [LARGE SCALE GENOMIC DNA]</scope>
    <source>
        <strain evidence="2 3">AJA010-31</strain>
    </source>
</reference>
<dbReference type="Proteomes" id="UP001530400">
    <property type="component" value="Unassembled WGS sequence"/>
</dbReference>